<evidence type="ECO:0000259" key="1">
    <source>
        <dbReference type="Pfam" id="PF12961"/>
    </source>
</evidence>
<organism evidence="2 3">
    <name type="scientific">Paenibacillus radicis</name>
    <name type="common">ex Xue et al. 2023</name>
    <dbReference type="NCBI Taxonomy" id="2972489"/>
    <lineage>
        <taxon>Bacteria</taxon>
        <taxon>Bacillati</taxon>
        <taxon>Bacillota</taxon>
        <taxon>Bacilli</taxon>
        <taxon>Bacillales</taxon>
        <taxon>Paenibacillaceae</taxon>
        <taxon>Paenibacillus</taxon>
    </lineage>
</organism>
<proteinExistence type="predicted"/>
<accession>A0ABT1YCE8</accession>
<dbReference type="Pfam" id="PF12961">
    <property type="entry name" value="DUF3850"/>
    <property type="match status" value="1"/>
</dbReference>
<gene>
    <name evidence="2" type="ORF">NV381_06625</name>
</gene>
<name>A0ABT1YCE8_9BACL</name>
<feature type="domain" description="DUF3850" evidence="1">
    <location>
        <begin position="2"/>
        <end position="42"/>
    </location>
</feature>
<protein>
    <submittedName>
        <fullName evidence="2">DUF3850 domain-containing protein</fullName>
    </submittedName>
</protein>
<evidence type="ECO:0000313" key="2">
    <source>
        <dbReference type="EMBL" id="MCR8630874.1"/>
    </source>
</evidence>
<keyword evidence="3" id="KW-1185">Reference proteome</keyword>
<reference evidence="2 3" key="1">
    <citation type="submission" date="2022-08" db="EMBL/GenBank/DDBJ databases">
        <title>Paenibacillus endoradicis sp. nov., Paenibacillus radicibacter sp. nov and Paenibacillus pararadicis sp. nov., three cold-adapted plant growth-promoting bacteria isolated from root of Larix gmelinii in Great Khingan.</title>
        <authorList>
            <person name="Xue H."/>
        </authorList>
    </citation>
    <scope>NUCLEOTIDE SEQUENCE [LARGE SCALE GENOMIC DNA]</scope>
    <source>
        <strain evidence="2 3">N5-1-1-5</strain>
    </source>
</reference>
<evidence type="ECO:0000313" key="3">
    <source>
        <dbReference type="Proteomes" id="UP001300012"/>
    </source>
</evidence>
<dbReference type="EMBL" id="JANQBD010000003">
    <property type="protein sequence ID" value="MCR8630874.1"/>
    <property type="molecule type" value="Genomic_DNA"/>
</dbReference>
<dbReference type="Gene3D" id="2.30.130.30">
    <property type="entry name" value="Hypothetical protein"/>
    <property type="match status" value="1"/>
</dbReference>
<dbReference type="Proteomes" id="UP001300012">
    <property type="component" value="Unassembled WGS sequence"/>
</dbReference>
<dbReference type="RefSeq" id="WP_258212471.1">
    <property type="nucleotide sequence ID" value="NZ_JANQBD010000003.1"/>
</dbReference>
<comment type="caution">
    <text evidence="2">The sequence shown here is derived from an EMBL/GenBank/DDBJ whole genome shotgun (WGS) entry which is preliminary data.</text>
</comment>
<dbReference type="InterPro" id="IPR039440">
    <property type="entry name" value="DUF3850"/>
</dbReference>
<sequence length="55" mass="6237">MVEIRKGDRGYAVGDILVLKEYSPDEKRYTGREAIVKVSHCVITHYVTGKEVGRN</sequence>